<dbReference type="AlphaFoldDB" id="A0A1R1PXF5"/>
<keyword evidence="4" id="KW-0808">Transferase</keyword>
<comment type="caution">
    <text evidence="4">The sequence shown here is derived from an EMBL/GenBank/DDBJ whole genome shotgun (WGS) entry which is preliminary data.</text>
</comment>
<dbReference type="InterPro" id="IPR005442">
    <property type="entry name" value="GST_omega"/>
</dbReference>
<evidence type="ECO:0000259" key="3">
    <source>
        <dbReference type="PROSITE" id="PS50405"/>
    </source>
</evidence>
<evidence type="ECO:0000259" key="2">
    <source>
        <dbReference type="PROSITE" id="PS50404"/>
    </source>
</evidence>
<dbReference type="Gene3D" id="3.40.30.10">
    <property type="entry name" value="Glutaredoxin"/>
    <property type="match status" value="1"/>
</dbReference>
<dbReference type="SUPFAM" id="SSF52833">
    <property type="entry name" value="Thioredoxin-like"/>
    <property type="match status" value="1"/>
</dbReference>
<dbReference type="Pfam" id="PF13417">
    <property type="entry name" value="GST_N_3"/>
    <property type="match status" value="1"/>
</dbReference>
<dbReference type="PRINTS" id="PR01625">
    <property type="entry name" value="GSTRNSFRASEO"/>
</dbReference>
<dbReference type="EMBL" id="LSSK01000070">
    <property type="protein sequence ID" value="OMH85613.1"/>
    <property type="molecule type" value="Genomic_DNA"/>
</dbReference>
<reference evidence="5" key="1">
    <citation type="submission" date="2017-01" db="EMBL/GenBank/DDBJ databases">
        <authorList>
            <person name="Wang Y."/>
            <person name="White M."/>
            <person name="Kvist S."/>
            <person name="Moncalvo J.-M."/>
        </authorList>
    </citation>
    <scope>NUCLEOTIDE SEQUENCE [LARGE SCALE GENOMIC DNA]</scope>
    <source>
        <strain evidence="5">COL-18-3</strain>
    </source>
</reference>
<dbReference type="GO" id="GO:0045174">
    <property type="term" value="F:glutathione dehydrogenase (ascorbate) activity"/>
    <property type="evidence" value="ECO:0007669"/>
    <property type="project" value="UniProtKB-ARBA"/>
</dbReference>
<dbReference type="GO" id="GO:0005737">
    <property type="term" value="C:cytoplasm"/>
    <property type="evidence" value="ECO:0007669"/>
    <property type="project" value="InterPro"/>
</dbReference>
<evidence type="ECO:0000313" key="5">
    <source>
        <dbReference type="Proteomes" id="UP000188320"/>
    </source>
</evidence>
<gene>
    <name evidence="4" type="ORF">AX774_g847</name>
</gene>
<dbReference type="PANTHER" id="PTHR43968">
    <property type="match status" value="1"/>
</dbReference>
<accession>A0A1R1PXF5</accession>
<dbReference type="InterPro" id="IPR040079">
    <property type="entry name" value="Glutathione_S-Trfase"/>
</dbReference>
<dbReference type="Gene3D" id="1.20.1050.10">
    <property type="match status" value="1"/>
</dbReference>
<dbReference type="InterPro" id="IPR036249">
    <property type="entry name" value="Thioredoxin-like_sf"/>
</dbReference>
<evidence type="ECO:0000256" key="1">
    <source>
        <dbReference type="ARBA" id="ARBA00023002"/>
    </source>
</evidence>
<dbReference type="PANTHER" id="PTHR43968:SF6">
    <property type="entry name" value="GLUTATHIONE S-TRANSFERASE OMEGA"/>
    <property type="match status" value="1"/>
</dbReference>
<dbReference type="SFLD" id="SFLDS00019">
    <property type="entry name" value="Glutathione_Transferase_(cytos"/>
    <property type="match status" value="1"/>
</dbReference>
<dbReference type="GO" id="GO:0004364">
    <property type="term" value="F:glutathione transferase activity"/>
    <property type="evidence" value="ECO:0007669"/>
    <property type="project" value="InterPro"/>
</dbReference>
<dbReference type="Proteomes" id="UP000188320">
    <property type="component" value="Unassembled WGS sequence"/>
</dbReference>
<dbReference type="PROSITE" id="PS50405">
    <property type="entry name" value="GST_CTER"/>
    <property type="match status" value="1"/>
</dbReference>
<dbReference type="Pfam" id="PF13410">
    <property type="entry name" value="GST_C_2"/>
    <property type="match status" value="1"/>
</dbReference>
<name>A0A1R1PXF5_ZANCU</name>
<dbReference type="SFLD" id="SFLDG00358">
    <property type="entry name" value="Main_(cytGST)"/>
    <property type="match status" value="1"/>
</dbReference>
<dbReference type="OrthoDB" id="202840at2759"/>
<protein>
    <submittedName>
        <fullName evidence="4">Glutathione S-transferase omega-1</fullName>
    </submittedName>
</protein>
<feature type="domain" description="GST C-terminal" evidence="3">
    <location>
        <begin position="92"/>
        <end position="226"/>
    </location>
</feature>
<dbReference type="InterPro" id="IPR050983">
    <property type="entry name" value="GST_Omega/HSP26"/>
</dbReference>
<proteinExistence type="predicted"/>
<evidence type="ECO:0000313" key="4">
    <source>
        <dbReference type="EMBL" id="OMH85613.1"/>
    </source>
</evidence>
<dbReference type="SUPFAM" id="SSF47616">
    <property type="entry name" value="GST C-terminal domain-like"/>
    <property type="match status" value="1"/>
</dbReference>
<organism evidence="4 5">
    <name type="scientific">Zancudomyces culisetae</name>
    <name type="common">Gut fungus</name>
    <name type="synonym">Smittium culisetae</name>
    <dbReference type="NCBI Taxonomy" id="1213189"/>
    <lineage>
        <taxon>Eukaryota</taxon>
        <taxon>Fungi</taxon>
        <taxon>Fungi incertae sedis</taxon>
        <taxon>Zoopagomycota</taxon>
        <taxon>Kickxellomycotina</taxon>
        <taxon>Harpellomycetes</taxon>
        <taxon>Harpellales</taxon>
        <taxon>Legeriomycetaceae</taxon>
        <taxon>Zancudomyces</taxon>
    </lineage>
</organism>
<feature type="domain" description="GST N-terminal" evidence="2">
    <location>
        <begin position="8"/>
        <end position="87"/>
    </location>
</feature>
<dbReference type="InterPro" id="IPR004045">
    <property type="entry name" value="Glutathione_S-Trfase_N"/>
</dbReference>
<dbReference type="FunFam" id="3.40.30.10:FF:000123">
    <property type="entry name" value="Glutathione transferase o1"/>
    <property type="match status" value="1"/>
</dbReference>
<sequence length="227" mass="25918">MSYPHSETKPTLYNAVICPYAQRAVIALNESGVPYEKVDIDLSNKPAWYPQVNPEGKVPALRLNDGRILIESLLIVEYISETYPQLKLMPADNFEKYQVRLFIEYMSNKVTPHVYGIIRAKDAEQKEQTYQKLMDGLKFVNGKFTEFSTSSTGPYVLGNRFSVADIACIPFIDRMDAVFMLIGSKRFSELEGLERLKAWADACHARKSIAPSRCDLDVLVERYKAFR</sequence>
<dbReference type="PROSITE" id="PS50404">
    <property type="entry name" value="GST_NTER"/>
    <property type="match status" value="1"/>
</dbReference>
<dbReference type="InterPro" id="IPR036282">
    <property type="entry name" value="Glutathione-S-Trfase_C_sf"/>
</dbReference>
<dbReference type="InterPro" id="IPR010987">
    <property type="entry name" value="Glutathione-S-Trfase_C-like"/>
</dbReference>
<dbReference type="CDD" id="cd00299">
    <property type="entry name" value="GST_C_family"/>
    <property type="match status" value="1"/>
</dbReference>
<keyword evidence="5" id="KW-1185">Reference proteome</keyword>
<keyword evidence="1" id="KW-0560">Oxidoreductase</keyword>